<evidence type="ECO:0000256" key="5">
    <source>
        <dbReference type="ARBA" id="ARBA00022692"/>
    </source>
</evidence>
<reference evidence="13 14" key="1">
    <citation type="submission" date="2022-06" db="EMBL/GenBank/DDBJ databases">
        <title>Janthinobacterium kumbetensis sp. nov., isolated from spring water in Turkey.</title>
        <authorList>
            <person name="Inan Bektas K."/>
            <person name="Belduz A.A."/>
            <person name="Canakci S."/>
            <person name="Nalcaoglu A."/>
            <person name="Ceylan E."/>
            <person name="Kati H."/>
        </authorList>
    </citation>
    <scope>NUCLEOTIDE SEQUENCE [LARGE SCALE GENOMIC DNA]</scope>
    <source>
        <strain evidence="13 14">GK</strain>
    </source>
</reference>
<dbReference type="PRINTS" id="PR00184">
    <property type="entry name" value="NEISSPPORIN"/>
</dbReference>
<evidence type="ECO:0000256" key="6">
    <source>
        <dbReference type="ARBA" id="ARBA00022729"/>
    </source>
</evidence>
<sequence length="359" mass="36933">MKKLSISVGLVSTIATLGALPAAHAQSSAGPSSVTPSSVTIYGLMDAGLVQEGGVSKLTSGVSAGSRLGVRGTESLGNGLHAVFTLEAGVLSDTGRSDQAGQLFGRQAFVGIDSPLGMLTVGRQYNLQSQALTDVADPFEGGLAGAATNLAGYSATRIDNTVRYTSPEWRGVTGTVMYGAGEHTGIAADQRSLGLALGYVNGPLTLRLARQSRAGEPGKADVNNTILAGNYNFGVATAFAGYGRNTGDGSSMFFAENPYGAAQAPAQSTDSRDAIVGVSVPLGATTLLASYVRKDDRDAANRDAQQLAIGATYALSKRSKVYVAYAHIRNRNDAAYMVGNAIEVGSGNRAFNIGLRHAF</sequence>
<evidence type="ECO:0000313" key="13">
    <source>
        <dbReference type="EMBL" id="MCM2568022.1"/>
    </source>
</evidence>
<dbReference type="InterPro" id="IPR023614">
    <property type="entry name" value="Porin_dom_sf"/>
</dbReference>
<keyword evidence="8" id="KW-0626">Porin</keyword>
<dbReference type="InterPro" id="IPR050298">
    <property type="entry name" value="Gram-neg_bact_OMP"/>
</dbReference>
<evidence type="ECO:0000256" key="4">
    <source>
        <dbReference type="ARBA" id="ARBA00022452"/>
    </source>
</evidence>
<evidence type="ECO:0000256" key="7">
    <source>
        <dbReference type="ARBA" id="ARBA00023065"/>
    </source>
</evidence>
<comment type="caution">
    <text evidence="13">The sequence shown here is derived from an EMBL/GenBank/DDBJ whole genome shotgun (WGS) entry which is preliminary data.</text>
</comment>
<dbReference type="EMBL" id="JAMQGR010000008">
    <property type="protein sequence ID" value="MCM2568022.1"/>
    <property type="molecule type" value="Genomic_DNA"/>
</dbReference>
<keyword evidence="10" id="KW-0998">Cell outer membrane</keyword>
<protein>
    <submittedName>
        <fullName evidence="13">Porin</fullName>
    </submittedName>
</protein>
<evidence type="ECO:0000256" key="1">
    <source>
        <dbReference type="ARBA" id="ARBA00004571"/>
    </source>
</evidence>
<dbReference type="InterPro" id="IPR002299">
    <property type="entry name" value="Porin_Neis"/>
</dbReference>
<keyword evidence="9" id="KW-0472">Membrane</keyword>
<name>A0ABT0WXF7_9BURK</name>
<feature type="chain" id="PRO_5045956176" evidence="11">
    <location>
        <begin position="26"/>
        <end position="359"/>
    </location>
</feature>
<dbReference type="InterPro" id="IPR033900">
    <property type="entry name" value="Gram_neg_porin_domain"/>
</dbReference>
<keyword evidence="5" id="KW-0812">Transmembrane</keyword>
<dbReference type="SUPFAM" id="SSF56935">
    <property type="entry name" value="Porins"/>
    <property type="match status" value="1"/>
</dbReference>
<accession>A0ABT0WXF7</accession>
<evidence type="ECO:0000256" key="9">
    <source>
        <dbReference type="ARBA" id="ARBA00023136"/>
    </source>
</evidence>
<feature type="domain" description="Porin" evidence="12">
    <location>
        <begin position="21"/>
        <end position="332"/>
    </location>
</feature>
<dbReference type="Gene3D" id="2.40.160.10">
    <property type="entry name" value="Porin"/>
    <property type="match status" value="1"/>
</dbReference>
<keyword evidence="6 11" id="KW-0732">Signal</keyword>
<evidence type="ECO:0000259" key="12">
    <source>
        <dbReference type="Pfam" id="PF13609"/>
    </source>
</evidence>
<evidence type="ECO:0000256" key="8">
    <source>
        <dbReference type="ARBA" id="ARBA00023114"/>
    </source>
</evidence>
<evidence type="ECO:0000256" key="3">
    <source>
        <dbReference type="ARBA" id="ARBA00022448"/>
    </source>
</evidence>
<organism evidence="13 14">
    <name type="scientific">Janthinobacterium kumbetense</name>
    <dbReference type="NCBI Taxonomy" id="2950280"/>
    <lineage>
        <taxon>Bacteria</taxon>
        <taxon>Pseudomonadati</taxon>
        <taxon>Pseudomonadota</taxon>
        <taxon>Betaproteobacteria</taxon>
        <taxon>Burkholderiales</taxon>
        <taxon>Oxalobacteraceae</taxon>
        <taxon>Janthinobacterium</taxon>
    </lineage>
</organism>
<keyword evidence="3" id="KW-0813">Transport</keyword>
<keyword evidence="7" id="KW-0406">Ion transport</keyword>
<gene>
    <name evidence="13" type="ORF">NCG91_20655</name>
</gene>
<dbReference type="InterPro" id="IPR001702">
    <property type="entry name" value="Porin_Gram-ve"/>
</dbReference>
<dbReference type="PANTHER" id="PTHR34501">
    <property type="entry name" value="PROTEIN YDDL-RELATED"/>
    <property type="match status" value="1"/>
</dbReference>
<evidence type="ECO:0000256" key="10">
    <source>
        <dbReference type="ARBA" id="ARBA00023237"/>
    </source>
</evidence>
<evidence type="ECO:0000313" key="14">
    <source>
        <dbReference type="Proteomes" id="UP001202243"/>
    </source>
</evidence>
<proteinExistence type="predicted"/>
<dbReference type="RefSeq" id="WP_251351009.1">
    <property type="nucleotide sequence ID" value="NZ_JAMQGR010000008.1"/>
</dbReference>
<feature type="signal peptide" evidence="11">
    <location>
        <begin position="1"/>
        <end position="25"/>
    </location>
</feature>
<comment type="subunit">
    <text evidence="2">Homotrimer.</text>
</comment>
<keyword evidence="4" id="KW-1134">Transmembrane beta strand</keyword>
<dbReference type="PANTHER" id="PTHR34501:SF9">
    <property type="entry name" value="MAJOR OUTER MEMBRANE PROTEIN P.IA"/>
    <property type="match status" value="1"/>
</dbReference>
<keyword evidence="14" id="KW-1185">Reference proteome</keyword>
<evidence type="ECO:0000256" key="11">
    <source>
        <dbReference type="SAM" id="SignalP"/>
    </source>
</evidence>
<dbReference type="Pfam" id="PF13609">
    <property type="entry name" value="Porin_4"/>
    <property type="match status" value="1"/>
</dbReference>
<dbReference type="CDD" id="cd00342">
    <property type="entry name" value="gram_neg_porins"/>
    <property type="match status" value="1"/>
</dbReference>
<dbReference type="PRINTS" id="PR00182">
    <property type="entry name" value="ECOLNEIPORIN"/>
</dbReference>
<comment type="subcellular location">
    <subcellularLocation>
        <location evidence="1">Cell outer membrane</location>
        <topology evidence="1">Multi-pass membrane protein</topology>
    </subcellularLocation>
</comment>
<evidence type="ECO:0000256" key="2">
    <source>
        <dbReference type="ARBA" id="ARBA00011233"/>
    </source>
</evidence>
<dbReference type="Proteomes" id="UP001202243">
    <property type="component" value="Unassembled WGS sequence"/>
</dbReference>